<protein>
    <recommendedName>
        <fullName evidence="10">Major facilitator superfamily (MFS) profile domain-containing protein</fullName>
    </recommendedName>
</protein>
<dbReference type="Gene3D" id="1.20.1250.20">
    <property type="entry name" value="MFS general substrate transporter like domains"/>
    <property type="match status" value="1"/>
</dbReference>
<feature type="transmembrane region" description="Helical" evidence="7">
    <location>
        <begin position="355"/>
        <end position="379"/>
    </location>
</feature>
<gene>
    <name evidence="8" type="ORF">BB560_003441</name>
</gene>
<dbReference type="EMBL" id="MBFS01000605">
    <property type="protein sequence ID" value="PVV02115.1"/>
    <property type="molecule type" value="Genomic_DNA"/>
</dbReference>
<feature type="transmembrane region" description="Helical" evidence="7">
    <location>
        <begin position="473"/>
        <end position="495"/>
    </location>
</feature>
<accession>A0A2T9ZC13</accession>
<feature type="transmembrane region" description="Helical" evidence="7">
    <location>
        <begin position="128"/>
        <end position="149"/>
    </location>
</feature>
<dbReference type="GO" id="GO:0016020">
    <property type="term" value="C:membrane"/>
    <property type="evidence" value="ECO:0007669"/>
    <property type="project" value="UniProtKB-SubCell"/>
</dbReference>
<dbReference type="STRING" id="133381.A0A2T9ZC13"/>
<proteinExistence type="inferred from homology"/>
<feature type="region of interest" description="Disordered" evidence="6">
    <location>
        <begin position="1"/>
        <end position="27"/>
    </location>
</feature>
<feature type="transmembrane region" description="Helical" evidence="7">
    <location>
        <begin position="441"/>
        <end position="461"/>
    </location>
</feature>
<feature type="transmembrane region" description="Helical" evidence="7">
    <location>
        <begin position="71"/>
        <end position="90"/>
    </location>
</feature>
<evidence type="ECO:0000256" key="4">
    <source>
        <dbReference type="ARBA" id="ARBA00022989"/>
    </source>
</evidence>
<keyword evidence="4 7" id="KW-1133">Transmembrane helix</keyword>
<keyword evidence="9" id="KW-1185">Reference proteome</keyword>
<feature type="transmembrane region" description="Helical" evidence="7">
    <location>
        <begin position="237"/>
        <end position="255"/>
    </location>
</feature>
<evidence type="ECO:0000256" key="2">
    <source>
        <dbReference type="ARBA" id="ARBA00005982"/>
    </source>
</evidence>
<dbReference type="PANTHER" id="PTHR11654">
    <property type="entry name" value="OLIGOPEPTIDE TRANSPORTER-RELATED"/>
    <property type="match status" value="1"/>
</dbReference>
<comment type="caution">
    <text evidence="8">The sequence shown here is derived from an EMBL/GenBank/DDBJ whole genome shotgun (WGS) entry which is preliminary data.</text>
</comment>
<evidence type="ECO:0000313" key="8">
    <source>
        <dbReference type="EMBL" id="PVV02115.1"/>
    </source>
</evidence>
<dbReference type="Proteomes" id="UP000245609">
    <property type="component" value="Unassembled WGS sequence"/>
</dbReference>
<feature type="transmembrane region" description="Helical" evidence="7">
    <location>
        <begin position="391"/>
        <end position="413"/>
    </location>
</feature>
<organism evidence="8 9">
    <name type="scientific">Smittium megazygosporum</name>
    <dbReference type="NCBI Taxonomy" id="133381"/>
    <lineage>
        <taxon>Eukaryota</taxon>
        <taxon>Fungi</taxon>
        <taxon>Fungi incertae sedis</taxon>
        <taxon>Zoopagomycota</taxon>
        <taxon>Kickxellomycotina</taxon>
        <taxon>Harpellomycetes</taxon>
        <taxon>Harpellales</taxon>
        <taxon>Legeriomycetaceae</taxon>
        <taxon>Smittium</taxon>
    </lineage>
</organism>
<dbReference type="Pfam" id="PF00854">
    <property type="entry name" value="PTR2"/>
    <property type="match status" value="1"/>
</dbReference>
<comment type="subcellular location">
    <subcellularLocation>
        <location evidence="1">Membrane</location>
        <topology evidence="1">Multi-pass membrane protein</topology>
    </subcellularLocation>
</comment>
<dbReference type="AlphaFoldDB" id="A0A2T9ZC13"/>
<dbReference type="GO" id="GO:0022857">
    <property type="term" value="F:transmembrane transporter activity"/>
    <property type="evidence" value="ECO:0007669"/>
    <property type="project" value="InterPro"/>
</dbReference>
<evidence type="ECO:0000256" key="3">
    <source>
        <dbReference type="ARBA" id="ARBA00022692"/>
    </source>
</evidence>
<evidence type="ECO:0008006" key="10">
    <source>
        <dbReference type="Google" id="ProtNLM"/>
    </source>
</evidence>
<feature type="transmembrane region" description="Helical" evidence="7">
    <location>
        <begin position="96"/>
        <end position="116"/>
    </location>
</feature>
<dbReference type="OrthoDB" id="8904098at2759"/>
<evidence type="ECO:0000256" key="5">
    <source>
        <dbReference type="ARBA" id="ARBA00023136"/>
    </source>
</evidence>
<dbReference type="InterPro" id="IPR036259">
    <property type="entry name" value="MFS_trans_sf"/>
</dbReference>
<comment type="similarity">
    <text evidence="2">Belongs to the major facilitator superfamily. Proton-dependent oligopeptide transporter (POT/PTR) (TC 2.A.17) family.</text>
</comment>
<dbReference type="SUPFAM" id="SSF103473">
    <property type="entry name" value="MFS general substrate transporter"/>
    <property type="match status" value="1"/>
</dbReference>
<evidence type="ECO:0000256" key="6">
    <source>
        <dbReference type="SAM" id="MobiDB-lite"/>
    </source>
</evidence>
<feature type="transmembrane region" description="Helical" evidence="7">
    <location>
        <begin position="501"/>
        <end position="523"/>
    </location>
</feature>
<reference evidence="8 9" key="1">
    <citation type="journal article" date="2018" name="MBio">
        <title>Comparative Genomics Reveals the Core Gene Toolbox for the Fungus-Insect Symbiosis.</title>
        <authorList>
            <person name="Wang Y."/>
            <person name="Stata M."/>
            <person name="Wang W."/>
            <person name="Stajich J.E."/>
            <person name="White M.M."/>
            <person name="Moncalvo J.M."/>
        </authorList>
    </citation>
    <scope>NUCLEOTIDE SEQUENCE [LARGE SCALE GENOMIC DNA]</scope>
    <source>
        <strain evidence="8 9">SC-DP-2</strain>
    </source>
</reference>
<feature type="transmembrane region" description="Helical" evidence="7">
    <location>
        <begin position="155"/>
        <end position="177"/>
    </location>
</feature>
<evidence type="ECO:0000313" key="9">
    <source>
        <dbReference type="Proteomes" id="UP000245609"/>
    </source>
</evidence>
<evidence type="ECO:0000256" key="7">
    <source>
        <dbReference type="SAM" id="Phobius"/>
    </source>
</evidence>
<sequence>MAQSKQDSSSEKSVNINVASPSQQLLSSSEKIQYDEQGYTLRKPPDFVSGIPEKLNIVTWLVIFSSFLERFAFFGSSVMFTTFMLSVLQVEKARSVTINQAFYFAVYGFTLLGGYLSDQFLGKYKTILIFSLWYFFGMALLSISAITSFSSSLGLALFLISLFVFISIGSGGMKASLSSFIIDQLQKGFKPSSSPGIYFDSRLTIERCYRYFYWAINAAALLSIIICPEVATHSYVGSYSISAALLCIFLVVFFVSDSRFNHQKPHGSIFKKVYSCMKYARKHKSPSNKNWLDASKGIDSPEWDDNFVDGLQRSIKACKVFLFYPFFSALFFNLTDNFINQGLQMSRPRWVQPSQLTAVHCLVVVILIPIFDSVIFPFFKKKHISMGPIKRITIGFVVLIITFIGLTILQHFIYKSPPYYDFTAKDIPANAYNNISIMWQIPIYIVISISEIFASITGLEYAYSQAPAELKSFLQAIFQFTSALGSLIGIFLSIWSYDPVIIWSFTAQTIAFSIITVVFWFCFKHYDAQIDSQESYAG</sequence>
<keyword evidence="5 7" id="KW-0472">Membrane</keyword>
<feature type="transmembrane region" description="Helical" evidence="7">
    <location>
        <begin position="211"/>
        <end position="231"/>
    </location>
</feature>
<dbReference type="InterPro" id="IPR000109">
    <property type="entry name" value="POT_fam"/>
</dbReference>
<keyword evidence="3 7" id="KW-0812">Transmembrane</keyword>
<name>A0A2T9ZC13_9FUNG</name>
<evidence type="ECO:0000256" key="1">
    <source>
        <dbReference type="ARBA" id="ARBA00004141"/>
    </source>
</evidence>
<feature type="transmembrane region" description="Helical" evidence="7">
    <location>
        <begin position="317"/>
        <end position="335"/>
    </location>
</feature>